<evidence type="ECO:0000313" key="14">
    <source>
        <dbReference type="EnsemblMetazoa" id="SCAU001332-PA"/>
    </source>
</evidence>
<dbReference type="PRINTS" id="PR01078">
    <property type="entry name" value="AMINACHANNEL"/>
</dbReference>
<evidence type="ECO:0000256" key="7">
    <source>
        <dbReference type="ARBA" id="ARBA00023053"/>
    </source>
</evidence>
<accession>A0A1I8NR71</accession>
<evidence type="ECO:0000256" key="3">
    <source>
        <dbReference type="ARBA" id="ARBA00022448"/>
    </source>
</evidence>
<dbReference type="STRING" id="35570.A0A1I8NR71"/>
<evidence type="ECO:0000256" key="10">
    <source>
        <dbReference type="ARBA" id="ARBA00023201"/>
    </source>
</evidence>
<keyword evidence="5 12" id="KW-0812">Transmembrane</keyword>
<keyword evidence="3 12" id="KW-0813">Transport</keyword>
<comment type="subcellular location">
    <subcellularLocation>
        <location evidence="1">Membrane</location>
        <topology evidence="1">Multi-pass membrane protein</topology>
    </subcellularLocation>
</comment>
<evidence type="ECO:0000256" key="12">
    <source>
        <dbReference type="RuleBase" id="RU000679"/>
    </source>
</evidence>
<feature type="transmembrane region" description="Helical" evidence="13">
    <location>
        <begin position="513"/>
        <end position="539"/>
    </location>
</feature>
<evidence type="ECO:0000256" key="11">
    <source>
        <dbReference type="ARBA" id="ARBA00023303"/>
    </source>
</evidence>
<evidence type="ECO:0000256" key="13">
    <source>
        <dbReference type="SAM" id="Phobius"/>
    </source>
</evidence>
<dbReference type="Proteomes" id="UP000095300">
    <property type="component" value="Unassembled WGS sequence"/>
</dbReference>
<reference evidence="14" key="1">
    <citation type="submission" date="2020-05" db="UniProtKB">
        <authorList>
            <consortium name="EnsemblMetazoa"/>
        </authorList>
    </citation>
    <scope>IDENTIFICATION</scope>
    <source>
        <strain evidence="14">USDA</strain>
    </source>
</reference>
<evidence type="ECO:0000256" key="1">
    <source>
        <dbReference type="ARBA" id="ARBA00004141"/>
    </source>
</evidence>
<dbReference type="AlphaFoldDB" id="A0A1I8NR71"/>
<organism evidence="14 15">
    <name type="scientific">Stomoxys calcitrans</name>
    <name type="common">Stable fly</name>
    <name type="synonym">Conops calcitrans</name>
    <dbReference type="NCBI Taxonomy" id="35570"/>
    <lineage>
        <taxon>Eukaryota</taxon>
        <taxon>Metazoa</taxon>
        <taxon>Ecdysozoa</taxon>
        <taxon>Arthropoda</taxon>
        <taxon>Hexapoda</taxon>
        <taxon>Insecta</taxon>
        <taxon>Pterygota</taxon>
        <taxon>Neoptera</taxon>
        <taxon>Endopterygota</taxon>
        <taxon>Diptera</taxon>
        <taxon>Brachycera</taxon>
        <taxon>Muscomorpha</taxon>
        <taxon>Muscoidea</taxon>
        <taxon>Muscidae</taxon>
        <taxon>Stomoxys</taxon>
    </lineage>
</organism>
<sequence length="556" mass="63675">MSQQTNFTTIDIPLDKQGSLLTNTSKKRSLRHALKEIYLEFCFNTSIHGFQYFGQHRPWKEIIFWIAVFVASIYFCGYMIVQLYVKGSETPVIVTLSEKPTPIWNIPFPAVTICPESKRAINETVPSYLSLLKSLKKYLKGGKKFPSKFNATDLQDVLTLLHLCDVRNEEDVPTFEHAPMDFLQNLKRIFPDFNKYCYNALWLGEEAKCDQFFTRTHTEEGVCFTFNGLQAHDLYRENTVQYEMSLNSSNHSLSWSLETGYAPDDLLYTYPARVLGSGAMAGFAPTLQSFAKEVDYSCRYVADGFKVLLHSPDDVPTMSKHFVHVSMNKDMMIAVKPKMITTSAGIADYKPHKRQCYLSKERQLKFFKVYTQNNCELECLTNFTYDLCGCVTFAMPRRAEMPVCGADKISCYRQAKGHLLLQQFTEGLQLQRGVEGHSKEQKCDCLPACTSLDYETEISEGSFSVENTLNAIGNYEGIREKYSDLSMSAVGIYFKENQFITWRRSQLYGVTDLMANFGGICGLYMGVSLLSLIEVFYHFTLRLWTNINRNRINQAK</sequence>
<name>A0A1I8NR71_STOCA</name>
<evidence type="ECO:0000256" key="2">
    <source>
        <dbReference type="ARBA" id="ARBA00007193"/>
    </source>
</evidence>
<dbReference type="EnsemblMetazoa" id="SCAU001332-RA">
    <property type="protein sequence ID" value="SCAU001332-PA"/>
    <property type="gene ID" value="SCAU001332"/>
</dbReference>
<keyword evidence="6 13" id="KW-1133">Transmembrane helix</keyword>
<dbReference type="GO" id="GO:0015280">
    <property type="term" value="F:ligand-gated sodium channel activity"/>
    <property type="evidence" value="ECO:0007669"/>
    <property type="project" value="TreeGrafter"/>
</dbReference>
<dbReference type="PANTHER" id="PTHR11690">
    <property type="entry name" value="AMILORIDE-SENSITIVE SODIUM CHANNEL-RELATED"/>
    <property type="match status" value="1"/>
</dbReference>
<dbReference type="VEuPathDB" id="VectorBase:SCAU001332"/>
<evidence type="ECO:0000256" key="9">
    <source>
        <dbReference type="ARBA" id="ARBA00023136"/>
    </source>
</evidence>
<keyword evidence="9 13" id="KW-0472">Membrane</keyword>
<dbReference type="Gene3D" id="2.60.470.10">
    <property type="entry name" value="Acid-sensing ion channels like domains"/>
    <property type="match status" value="1"/>
</dbReference>
<proteinExistence type="inferred from homology"/>
<dbReference type="PANTHER" id="PTHR11690:SF288">
    <property type="entry name" value="AMILORIDE-SENSITIVE NA+ CHANNEL-RELATED"/>
    <property type="match status" value="1"/>
</dbReference>
<evidence type="ECO:0000256" key="8">
    <source>
        <dbReference type="ARBA" id="ARBA00023065"/>
    </source>
</evidence>
<dbReference type="Pfam" id="PF00858">
    <property type="entry name" value="ASC"/>
    <property type="match status" value="1"/>
</dbReference>
<keyword evidence="11 12" id="KW-0407">Ion channel</keyword>
<keyword evidence="4 12" id="KW-0894">Sodium channel</keyword>
<evidence type="ECO:0000256" key="6">
    <source>
        <dbReference type="ARBA" id="ARBA00022989"/>
    </source>
</evidence>
<keyword evidence="15" id="KW-1185">Reference proteome</keyword>
<keyword evidence="10 12" id="KW-0739">Sodium transport</keyword>
<evidence type="ECO:0000313" key="15">
    <source>
        <dbReference type="Proteomes" id="UP000095300"/>
    </source>
</evidence>
<protein>
    <submittedName>
        <fullName evidence="14">Uncharacterized protein</fullName>
    </submittedName>
</protein>
<comment type="similarity">
    <text evidence="2 12">Belongs to the amiloride-sensitive sodium channel (TC 1.A.6) family.</text>
</comment>
<dbReference type="Gene3D" id="1.10.287.770">
    <property type="entry name" value="YojJ-like"/>
    <property type="match status" value="1"/>
</dbReference>
<dbReference type="InterPro" id="IPR001873">
    <property type="entry name" value="ENaC"/>
</dbReference>
<evidence type="ECO:0000256" key="5">
    <source>
        <dbReference type="ARBA" id="ARBA00022692"/>
    </source>
</evidence>
<feature type="transmembrane region" description="Helical" evidence="13">
    <location>
        <begin position="62"/>
        <end position="85"/>
    </location>
</feature>
<keyword evidence="7" id="KW-0915">Sodium</keyword>
<gene>
    <name evidence="14" type="primary">106083407</name>
</gene>
<evidence type="ECO:0000256" key="4">
    <source>
        <dbReference type="ARBA" id="ARBA00022461"/>
    </source>
</evidence>
<keyword evidence="8 12" id="KW-0406">Ion transport</keyword>
<dbReference type="GO" id="GO:0005886">
    <property type="term" value="C:plasma membrane"/>
    <property type="evidence" value="ECO:0007669"/>
    <property type="project" value="TreeGrafter"/>
</dbReference>